<comment type="caution">
    <text evidence="1">The sequence shown here is derived from an EMBL/GenBank/DDBJ whole genome shotgun (WGS) entry which is preliminary data.</text>
</comment>
<reference evidence="1 2" key="1">
    <citation type="journal article" date="2016" name="Nat. Commun.">
        <title>Extremotolerant tardigrade genome and improved radiotolerance of human cultured cells by tardigrade-unique protein.</title>
        <authorList>
            <person name="Hashimoto T."/>
            <person name="Horikawa D.D."/>
            <person name="Saito Y."/>
            <person name="Kuwahara H."/>
            <person name="Kozuka-Hata H."/>
            <person name="Shin-I T."/>
            <person name="Minakuchi Y."/>
            <person name="Ohishi K."/>
            <person name="Motoyama A."/>
            <person name="Aizu T."/>
            <person name="Enomoto A."/>
            <person name="Kondo K."/>
            <person name="Tanaka S."/>
            <person name="Hara Y."/>
            <person name="Koshikawa S."/>
            <person name="Sagara H."/>
            <person name="Miura T."/>
            <person name="Yokobori S."/>
            <person name="Miyagawa K."/>
            <person name="Suzuki Y."/>
            <person name="Kubo T."/>
            <person name="Oyama M."/>
            <person name="Kohara Y."/>
            <person name="Fujiyama A."/>
            <person name="Arakawa K."/>
            <person name="Katayama T."/>
            <person name="Toyoda A."/>
            <person name="Kunieda T."/>
        </authorList>
    </citation>
    <scope>NUCLEOTIDE SEQUENCE [LARGE SCALE GENOMIC DNA]</scope>
    <source>
        <strain evidence="1 2">YOKOZUNA-1</strain>
    </source>
</reference>
<accession>A0A1D1URW4</accession>
<proteinExistence type="predicted"/>
<gene>
    <name evidence="1" type="primary">RvY_01523</name>
    <name evidence="1" type="synonym">RvY_01523.1</name>
    <name evidence="1" type="ORF">RvY_01523-1</name>
</gene>
<protein>
    <submittedName>
        <fullName evidence="1">Uncharacterized protein</fullName>
    </submittedName>
</protein>
<keyword evidence="2" id="KW-1185">Reference proteome</keyword>
<dbReference type="Proteomes" id="UP000186922">
    <property type="component" value="Unassembled WGS sequence"/>
</dbReference>
<evidence type="ECO:0000313" key="1">
    <source>
        <dbReference type="EMBL" id="GAU88908.1"/>
    </source>
</evidence>
<dbReference type="AlphaFoldDB" id="A0A1D1URW4"/>
<name>A0A1D1URW4_RAMVA</name>
<organism evidence="1 2">
    <name type="scientific">Ramazzottius varieornatus</name>
    <name type="common">Water bear</name>
    <name type="synonym">Tardigrade</name>
    <dbReference type="NCBI Taxonomy" id="947166"/>
    <lineage>
        <taxon>Eukaryota</taxon>
        <taxon>Metazoa</taxon>
        <taxon>Ecdysozoa</taxon>
        <taxon>Tardigrada</taxon>
        <taxon>Eutardigrada</taxon>
        <taxon>Parachela</taxon>
        <taxon>Hypsibioidea</taxon>
        <taxon>Ramazzottiidae</taxon>
        <taxon>Ramazzottius</taxon>
    </lineage>
</organism>
<dbReference type="EMBL" id="BDGG01000001">
    <property type="protein sequence ID" value="GAU88908.1"/>
    <property type="molecule type" value="Genomic_DNA"/>
</dbReference>
<evidence type="ECO:0000313" key="2">
    <source>
        <dbReference type="Proteomes" id="UP000186922"/>
    </source>
</evidence>
<sequence>MEKLLTAPVGIRCLPTGKSCVKLFRVVHQSRQPYFRMTESNVHHILQPDGVLVDAELLEAVRGGWKYFGIAPRCSQDRNGTAAGCCWMVRRSLPQSCST</sequence>